<evidence type="ECO:0000256" key="1">
    <source>
        <dbReference type="ARBA" id="ARBA00022448"/>
    </source>
</evidence>
<reference evidence="5 6" key="1">
    <citation type="submission" date="2020-06" db="EMBL/GenBank/DDBJ databases">
        <title>Genomic analysis of Salicibibacter sp. NKC21-4.</title>
        <authorList>
            <person name="Oh Y.J."/>
        </authorList>
    </citation>
    <scope>NUCLEOTIDE SEQUENCE [LARGE SCALE GENOMIC DNA]</scope>
    <source>
        <strain evidence="5 6">NKC21-4</strain>
    </source>
</reference>
<evidence type="ECO:0000256" key="2">
    <source>
        <dbReference type="ARBA" id="ARBA00022741"/>
    </source>
</evidence>
<dbReference type="PROSITE" id="PS50893">
    <property type="entry name" value="ABC_TRANSPORTER_2"/>
    <property type="match status" value="1"/>
</dbReference>
<proteinExistence type="predicted"/>
<feature type="domain" description="ABC transporter" evidence="4">
    <location>
        <begin position="5"/>
        <end position="230"/>
    </location>
</feature>
<gene>
    <name evidence="5" type="ORF">HUG20_03545</name>
</gene>
<evidence type="ECO:0000256" key="3">
    <source>
        <dbReference type="ARBA" id="ARBA00022840"/>
    </source>
</evidence>
<sequence length="295" mass="33325">MSASIMCSDVTKTYRSAVALDQVSLTLEENKIYGLLGRNGVGKTSLLHIMSGQMYPSHGDVQIGGKPPFEKPSVLEDLCFVKESNNFMKNLNVKQIFHIARSFYKKWDQNYALELLETFNLTLKQKVKTMSKGMESSLGIIIGLASRASITIFDEPYIGMDAAARQTFYDLLIEDYTEHPRTLILSTHLIDELSKIFEEVLIMDQGTLLLQEKTDALRNTSYYLQGPKEKLSPFLREKTVLHRESLGSEETVAVQHSLSTEERQQMKQEGLTVSAIPIQKLMIHLTSQQKKGEAL</sequence>
<dbReference type="SMART" id="SM00382">
    <property type="entry name" value="AAA"/>
    <property type="match status" value="1"/>
</dbReference>
<organism evidence="5 6">
    <name type="scientific">Salicibibacter cibi</name>
    <dbReference type="NCBI Taxonomy" id="2743001"/>
    <lineage>
        <taxon>Bacteria</taxon>
        <taxon>Bacillati</taxon>
        <taxon>Bacillota</taxon>
        <taxon>Bacilli</taxon>
        <taxon>Bacillales</taxon>
        <taxon>Bacillaceae</taxon>
        <taxon>Salicibibacter</taxon>
    </lineage>
</organism>
<dbReference type="Gene3D" id="3.40.50.300">
    <property type="entry name" value="P-loop containing nucleotide triphosphate hydrolases"/>
    <property type="match status" value="1"/>
</dbReference>
<evidence type="ECO:0000313" key="6">
    <source>
        <dbReference type="Proteomes" id="UP000595349"/>
    </source>
</evidence>
<dbReference type="Pfam" id="PF00005">
    <property type="entry name" value="ABC_tran"/>
    <property type="match status" value="1"/>
</dbReference>
<dbReference type="CDD" id="cd03230">
    <property type="entry name" value="ABC_DR_subfamily_A"/>
    <property type="match status" value="1"/>
</dbReference>
<keyword evidence="1" id="KW-0813">Transport</keyword>
<dbReference type="SUPFAM" id="SSF52540">
    <property type="entry name" value="P-loop containing nucleoside triphosphate hydrolases"/>
    <property type="match status" value="1"/>
</dbReference>
<evidence type="ECO:0000259" key="4">
    <source>
        <dbReference type="PROSITE" id="PS50893"/>
    </source>
</evidence>
<name>A0A7T6Z8U4_9BACI</name>
<dbReference type="GO" id="GO:0016887">
    <property type="term" value="F:ATP hydrolysis activity"/>
    <property type="evidence" value="ECO:0007669"/>
    <property type="project" value="InterPro"/>
</dbReference>
<dbReference type="InterPro" id="IPR003439">
    <property type="entry name" value="ABC_transporter-like_ATP-bd"/>
</dbReference>
<dbReference type="AlphaFoldDB" id="A0A7T6Z8U4"/>
<dbReference type="RefSeq" id="WP_200088156.1">
    <property type="nucleotide sequence ID" value="NZ_CP054706.1"/>
</dbReference>
<keyword evidence="3 5" id="KW-0067">ATP-binding</keyword>
<dbReference type="InterPro" id="IPR051782">
    <property type="entry name" value="ABC_Transporter_VariousFunc"/>
</dbReference>
<dbReference type="Proteomes" id="UP000595349">
    <property type="component" value="Chromosome"/>
</dbReference>
<dbReference type="KEGG" id="scib:HUG20_03545"/>
<dbReference type="PANTHER" id="PTHR42939">
    <property type="entry name" value="ABC TRANSPORTER ATP-BINDING PROTEIN ALBC-RELATED"/>
    <property type="match status" value="1"/>
</dbReference>
<dbReference type="GO" id="GO:0005524">
    <property type="term" value="F:ATP binding"/>
    <property type="evidence" value="ECO:0007669"/>
    <property type="project" value="UniProtKB-KW"/>
</dbReference>
<accession>A0A7T6Z8U4</accession>
<dbReference type="InterPro" id="IPR003593">
    <property type="entry name" value="AAA+_ATPase"/>
</dbReference>
<dbReference type="InterPro" id="IPR027417">
    <property type="entry name" value="P-loop_NTPase"/>
</dbReference>
<protein>
    <submittedName>
        <fullName evidence="5">ABC transporter ATP-binding protein</fullName>
    </submittedName>
</protein>
<dbReference type="PANTHER" id="PTHR42939:SF1">
    <property type="entry name" value="ABC TRANSPORTER ATP-BINDING PROTEIN ALBC-RELATED"/>
    <property type="match status" value="1"/>
</dbReference>
<evidence type="ECO:0000313" key="5">
    <source>
        <dbReference type="EMBL" id="QQK79066.1"/>
    </source>
</evidence>
<dbReference type="EMBL" id="CP054706">
    <property type="protein sequence ID" value="QQK79066.1"/>
    <property type="molecule type" value="Genomic_DNA"/>
</dbReference>
<keyword evidence="6" id="KW-1185">Reference proteome</keyword>
<keyword evidence="2" id="KW-0547">Nucleotide-binding</keyword>